<feature type="non-terminal residue" evidence="2">
    <location>
        <position position="106"/>
    </location>
</feature>
<name>A0A8T8HXD3_9PSEU</name>
<reference evidence="2" key="1">
    <citation type="submission" date="2021-04" db="EMBL/GenBank/DDBJ databases">
        <title>Saccharothrix algeriensis WGS.</title>
        <authorList>
            <person name="Stuskova K."/>
            <person name="Hakalova E."/>
            <person name="Tebbal A.B."/>
            <person name="Eichmeier A."/>
        </authorList>
    </citation>
    <scope>NUCLEOTIDE SEQUENCE</scope>
    <source>
        <strain evidence="2">NRRL B-24137</strain>
    </source>
</reference>
<proteinExistence type="predicted"/>
<feature type="compositionally biased region" description="Pro residues" evidence="1">
    <location>
        <begin position="97"/>
        <end position="106"/>
    </location>
</feature>
<evidence type="ECO:0000256" key="1">
    <source>
        <dbReference type="SAM" id="MobiDB-lite"/>
    </source>
</evidence>
<feature type="region of interest" description="Disordered" evidence="1">
    <location>
        <begin position="43"/>
        <end position="106"/>
    </location>
</feature>
<evidence type="ECO:0000313" key="2">
    <source>
        <dbReference type="EMBL" id="QTR03077.1"/>
    </source>
</evidence>
<evidence type="ECO:0000313" key="3">
    <source>
        <dbReference type="Proteomes" id="UP000671828"/>
    </source>
</evidence>
<sequence>MEVALEEVVRTTRLPVRGTVVAGAVDRVAAPLARLGHPAAVLPAVPGLSAPNGRNGAAAAGSSALNGRDGAGAADPDAPGAVASGSSAPNGHNGAVAPPPPSALDA</sequence>
<gene>
    <name evidence="2" type="ORF">J7S33_29590</name>
</gene>
<dbReference type="Proteomes" id="UP000671828">
    <property type="component" value="Chromosome"/>
</dbReference>
<feature type="compositionally biased region" description="Low complexity" evidence="1">
    <location>
        <begin position="49"/>
        <end position="91"/>
    </location>
</feature>
<dbReference type="EMBL" id="CP072788">
    <property type="protein sequence ID" value="QTR03077.1"/>
    <property type="molecule type" value="Genomic_DNA"/>
</dbReference>
<dbReference type="AlphaFoldDB" id="A0A8T8HXD3"/>
<accession>A0A8T8HXD3</accession>
<protein>
    <submittedName>
        <fullName evidence="2">Uncharacterized protein</fullName>
    </submittedName>
</protein>
<organism evidence="2 3">
    <name type="scientific">Saccharothrix algeriensis</name>
    <dbReference type="NCBI Taxonomy" id="173560"/>
    <lineage>
        <taxon>Bacteria</taxon>
        <taxon>Bacillati</taxon>
        <taxon>Actinomycetota</taxon>
        <taxon>Actinomycetes</taxon>
        <taxon>Pseudonocardiales</taxon>
        <taxon>Pseudonocardiaceae</taxon>
        <taxon>Saccharothrix</taxon>
    </lineage>
</organism>